<evidence type="ECO:0000256" key="1">
    <source>
        <dbReference type="ARBA" id="ARBA00010923"/>
    </source>
</evidence>
<dbReference type="InterPro" id="IPR052021">
    <property type="entry name" value="Type-I_RS_S_subunit"/>
</dbReference>
<dbReference type="CDD" id="cd17275">
    <property type="entry name" value="RMtype1_S_MjaORF132P-TRD1-CR1_like"/>
    <property type="match status" value="1"/>
</dbReference>
<evidence type="ECO:0000313" key="6">
    <source>
        <dbReference type="Proteomes" id="UP000650424"/>
    </source>
</evidence>
<dbReference type="EMBL" id="JACOGF010000005">
    <property type="protein sequence ID" value="MBC3918126.1"/>
    <property type="molecule type" value="Genomic_DNA"/>
</dbReference>
<dbReference type="InterPro" id="IPR000055">
    <property type="entry name" value="Restrct_endonuc_typeI_TRD"/>
</dbReference>
<dbReference type="PANTHER" id="PTHR30408:SF12">
    <property type="entry name" value="TYPE I RESTRICTION ENZYME MJAVIII SPECIFICITY SUBUNIT"/>
    <property type="match status" value="1"/>
</dbReference>
<proteinExistence type="inferred from homology"/>
<keyword evidence="5" id="KW-0255">Endonuclease</keyword>
<keyword evidence="6" id="KW-1185">Reference proteome</keyword>
<dbReference type="RefSeq" id="WP_186947401.1">
    <property type="nucleotide sequence ID" value="NZ_JACOGF010000005.1"/>
</dbReference>
<evidence type="ECO:0000313" key="5">
    <source>
        <dbReference type="EMBL" id="MBC3918126.1"/>
    </source>
</evidence>
<comment type="similarity">
    <text evidence="1">Belongs to the type-I restriction system S methylase family.</text>
</comment>
<sequence>MSEWIDSTVGKVTEYQRAGGTPTATINSFYGGDIPFVTIEDITNGTRFLDRTEKCLSESGLANSNAWFIKEPHILYSMYATVGKPIINRIACATNQAIIALKTSSEIEPSFLFYQLLFMRPEVYKYTSQTTQSNLNAGSVKKLPISYPRNKNEQKKITTILAAIDTAIETTETLITKYQHIKTGLMLDLLTRGILHNGQLRPPRYEAPELYQETTIGWVPREWITIPLAQLLAKIDAGWSPECPEIPPSNGEWGVLKVSAVTKGIYDPLESKTLPYSLVPDPSIEVADGDVILTRANGVPELVGVTVQVKNTPPKLMLSDKLLRLVPKQEKMSKEFLALLMTSNLIKSQIDSVMSGSSGQRNISQAQLKGFVCIRPDLSEQERILTYLRSVQDKLEFENLSKEKLLIKKLGLMQDLLTGKVPVKVDEPGLETST</sequence>
<accession>A0ABR6ZQG4</accession>
<dbReference type="InterPro" id="IPR044946">
    <property type="entry name" value="Restrct_endonuc_typeI_TRD_sf"/>
</dbReference>
<reference evidence="5 6" key="1">
    <citation type="submission" date="2020-08" db="EMBL/GenBank/DDBJ databases">
        <title>Novel species isolated from subtropical streams in China.</title>
        <authorList>
            <person name="Lu H."/>
        </authorList>
    </citation>
    <scope>NUCLEOTIDE SEQUENCE [LARGE SCALE GENOMIC DNA]</scope>
    <source>
        <strain evidence="5 6">CY18W</strain>
    </source>
</reference>
<feature type="domain" description="Type I restriction modification DNA specificity" evidence="4">
    <location>
        <begin position="304"/>
        <end position="404"/>
    </location>
</feature>
<dbReference type="SUPFAM" id="SSF116734">
    <property type="entry name" value="DNA methylase specificity domain"/>
    <property type="match status" value="2"/>
</dbReference>
<keyword evidence="5" id="KW-0540">Nuclease</keyword>
<organism evidence="5 6">
    <name type="scientific">Undibacterium hunanense</name>
    <dbReference type="NCBI Taxonomy" id="2762292"/>
    <lineage>
        <taxon>Bacteria</taxon>
        <taxon>Pseudomonadati</taxon>
        <taxon>Pseudomonadota</taxon>
        <taxon>Betaproteobacteria</taxon>
        <taxon>Burkholderiales</taxon>
        <taxon>Oxalobacteraceae</taxon>
        <taxon>Undibacterium</taxon>
    </lineage>
</organism>
<comment type="caution">
    <text evidence="5">The sequence shown here is derived from an EMBL/GenBank/DDBJ whole genome shotgun (WGS) entry which is preliminary data.</text>
</comment>
<feature type="domain" description="Type I restriction modification DNA specificity" evidence="4">
    <location>
        <begin position="1"/>
        <end position="175"/>
    </location>
</feature>
<dbReference type="Proteomes" id="UP000650424">
    <property type="component" value="Unassembled WGS sequence"/>
</dbReference>
<evidence type="ECO:0000259" key="4">
    <source>
        <dbReference type="Pfam" id="PF01420"/>
    </source>
</evidence>
<gene>
    <name evidence="5" type="ORF">H8L32_11610</name>
</gene>
<keyword evidence="3" id="KW-0238">DNA-binding</keyword>
<evidence type="ECO:0000256" key="2">
    <source>
        <dbReference type="ARBA" id="ARBA00022747"/>
    </source>
</evidence>
<name>A0ABR6ZQG4_9BURK</name>
<dbReference type="GO" id="GO:0004519">
    <property type="term" value="F:endonuclease activity"/>
    <property type="evidence" value="ECO:0007669"/>
    <property type="project" value="UniProtKB-KW"/>
</dbReference>
<dbReference type="PANTHER" id="PTHR30408">
    <property type="entry name" value="TYPE-1 RESTRICTION ENZYME ECOKI SPECIFICITY PROTEIN"/>
    <property type="match status" value="1"/>
</dbReference>
<protein>
    <submittedName>
        <fullName evidence="5">Restriction endonuclease subunit S</fullName>
    </submittedName>
</protein>
<keyword evidence="5" id="KW-0378">Hydrolase</keyword>
<keyword evidence="2" id="KW-0680">Restriction system</keyword>
<dbReference type="Gene3D" id="1.10.287.1120">
    <property type="entry name" value="Bipartite methylase S protein"/>
    <property type="match status" value="1"/>
</dbReference>
<dbReference type="Gene3D" id="3.90.220.20">
    <property type="entry name" value="DNA methylase specificity domains"/>
    <property type="match status" value="2"/>
</dbReference>
<dbReference type="Pfam" id="PF01420">
    <property type="entry name" value="Methylase_S"/>
    <property type="match status" value="2"/>
</dbReference>
<evidence type="ECO:0000256" key="3">
    <source>
        <dbReference type="ARBA" id="ARBA00023125"/>
    </source>
</evidence>